<evidence type="ECO:0000313" key="2">
    <source>
        <dbReference type="EMBL" id="CAL6001016.1"/>
    </source>
</evidence>
<dbReference type="EMBL" id="CAXDID020000042">
    <property type="protein sequence ID" value="CAL6001016.1"/>
    <property type="molecule type" value="Genomic_DNA"/>
</dbReference>
<comment type="caution">
    <text evidence="1">The sequence shown here is derived from an EMBL/GenBank/DDBJ whole genome shotgun (WGS) entry which is preliminary data.</text>
</comment>
<dbReference type="Gene3D" id="2.160.20.110">
    <property type="match status" value="1"/>
</dbReference>
<reference evidence="1" key="1">
    <citation type="submission" date="2023-06" db="EMBL/GenBank/DDBJ databases">
        <authorList>
            <person name="Kurt Z."/>
        </authorList>
    </citation>
    <scope>NUCLEOTIDE SEQUENCE</scope>
</reference>
<proteinExistence type="predicted"/>
<reference evidence="2 3" key="2">
    <citation type="submission" date="2024-07" db="EMBL/GenBank/DDBJ databases">
        <authorList>
            <person name="Akdeniz Z."/>
        </authorList>
    </citation>
    <scope>NUCLEOTIDE SEQUENCE [LARGE SCALE GENOMIC DNA]</scope>
</reference>
<dbReference type="Proteomes" id="UP001642409">
    <property type="component" value="Unassembled WGS sequence"/>
</dbReference>
<keyword evidence="3" id="KW-1185">Reference proteome</keyword>
<dbReference type="AlphaFoldDB" id="A0AA86RHZ3"/>
<protein>
    <submittedName>
        <fullName evidence="2">Hypothetical_protein</fullName>
    </submittedName>
</protein>
<accession>A0AA86RHZ3</accession>
<name>A0AA86RHZ3_9EUKA</name>
<organism evidence="1">
    <name type="scientific">Hexamita inflata</name>
    <dbReference type="NCBI Taxonomy" id="28002"/>
    <lineage>
        <taxon>Eukaryota</taxon>
        <taxon>Metamonada</taxon>
        <taxon>Diplomonadida</taxon>
        <taxon>Hexamitidae</taxon>
        <taxon>Hexamitinae</taxon>
        <taxon>Hexamita</taxon>
    </lineage>
</organism>
<evidence type="ECO:0000313" key="3">
    <source>
        <dbReference type="Proteomes" id="UP001642409"/>
    </source>
</evidence>
<gene>
    <name evidence="2" type="ORF">HINF_LOCUS17134</name>
    <name evidence="1" type="ORF">HINF_LOCUS61463</name>
</gene>
<dbReference type="EMBL" id="CATOUU010001125">
    <property type="protein sequence ID" value="CAI9973818.1"/>
    <property type="molecule type" value="Genomic_DNA"/>
</dbReference>
<evidence type="ECO:0000313" key="1">
    <source>
        <dbReference type="EMBL" id="CAI9973818.1"/>
    </source>
</evidence>
<sequence>MIFQGTYIRCYGIIGAVQQPQNSYSEVINMITQINTIVDAVFASWYVGAIYGYEQTQNSTVKNITIINSNISSLAYIGGIIGRSQQSNTTLDNIAIMKSNISGQDSIGGFIGYIQESKVTIINSVIQYIRIQSSSPQNILIGQTSPIGIGNNITILNTQQGFSYINDQLLQQCINITNILTQSGC</sequence>